<keyword evidence="3 6" id="KW-0808">Transferase</keyword>
<sequence length="300" mass="30925">MSISVEQLLTILPADATAVGDRSRAVDGVATIGEGDIEALSFISATGDKAQVLFDRTRCGVIVTGPGIVNTAPQDRTQIIIERPRFWFIKLVQRFFTPAVVPGIHPTAVIDPSVTVGSDCFVGAHAVIGAGCSLGDRCVIAPNVTIYPGCRLGNDVVVNAGTVIGADGFGYERDADGTPVKFPHLGGVQIGDEVEIGSNTSIDRGTIGDTIIGRGVKIDNQCHISHNVKIGDGAFVIAQSMIGGSVKIGRNAWIAPSVAIRNQIPVGDDAIVGMGAVVVKAVEAGTTVAGVPAKPLPSKD</sequence>
<proteinExistence type="predicted"/>
<dbReference type="PANTHER" id="PTHR43378:SF2">
    <property type="entry name" value="UDP-3-O-ACYLGLUCOSAMINE N-ACYLTRANSFERASE 1, MITOCHONDRIAL-RELATED"/>
    <property type="match status" value="1"/>
</dbReference>
<evidence type="ECO:0000256" key="4">
    <source>
        <dbReference type="ARBA" id="ARBA00023098"/>
    </source>
</evidence>
<dbReference type="Proteomes" id="UP001597295">
    <property type="component" value="Unassembled WGS sequence"/>
</dbReference>
<evidence type="ECO:0000256" key="1">
    <source>
        <dbReference type="ARBA" id="ARBA00022516"/>
    </source>
</evidence>
<evidence type="ECO:0000313" key="7">
    <source>
        <dbReference type="Proteomes" id="UP001597295"/>
    </source>
</evidence>
<gene>
    <name evidence="6" type="ORF">ACFSM5_16790</name>
</gene>
<keyword evidence="4" id="KW-0443">Lipid metabolism</keyword>
<dbReference type="Pfam" id="PF00132">
    <property type="entry name" value="Hexapep"/>
    <property type="match status" value="2"/>
</dbReference>
<dbReference type="NCBIfam" id="NF002060">
    <property type="entry name" value="PRK00892.1"/>
    <property type="match status" value="1"/>
</dbReference>
<evidence type="ECO:0000256" key="5">
    <source>
        <dbReference type="ARBA" id="ARBA00023315"/>
    </source>
</evidence>
<dbReference type="CDD" id="cd03352">
    <property type="entry name" value="LbH_LpxD"/>
    <property type="match status" value="1"/>
</dbReference>
<dbReference type="Pfam" id="PF14602">
    <property type="entry name" value="Hexapep_2"/>
    <property type="match status" value="1"/>
</dbReference>
<dbReference type="SUPFAM" id="SSF51161">
    <property type="entry name" value="Trimeric LpxA-like enzymes"/>
    <property type="match status" value="1"/>
</dbReference>
<protein>
    <submittedName>
        <fullName evidence="6">UDP-3-O-(3-hydroxymyristoyl)glucosamine N-acyltransferase</fullName>
        <ecNumber evidence="6">2.3.1.191</ecNumber>
    </submittedName>
</protein>
<evidence type="ECO:0000313" key="6">
    <source>
        <dbReference type="EMBL" id="MFD2264565.1"/>
    </source>
</evidence>
<name>A0ABW5DZB8_9PROT</name>
<keyword evidence="5 6" id="KW-0012">Acyltransferase</keyword>
<keyword evidence="7" id="KW-1185">Reference proteome</keyword>
<evidence type="ECO:0000256" key="2">
    <source>
        <dbReference type="ARBA" id="ARBA00022556"/>
    </source>
</evidence>
<dbReference type="Gene3D" id="2.160.10.10">
    <property type="entry name" value="Hexapeptide repeat proteins"/>
    <property type="match status" value="1"/>
</dbReference>
<dbReference type="EMBL" id="JBHUIP010000013">
    <property type="protein sequence ID" value="MFD2264565.1"/>
    <property type="molecule type" value="Genomic_DNA"/>
</dbReference>
<dbReference type="PANTHER" id="PTHR43378">
    <property type="entry name" value="UDP-3-O-ACYLGLUCOSAMINE N-ACYLTRANSFERASE"/>
    <property type="match status" value="1"/>
</dbReference>
<dbReference type="InterPro" id="IPR007691">
    <property type="entry name" value="LpxD"/>
</dbReference>
<dbReference type="InterPro" id="IPR011004">
    <property type="entry name" value="Trimer_LpxA-like_sf"/>
</dbReference>
<comment type="caution">
    <text evidence="6">The sequence shown here is derived from an EMBL/GenBank/DDBJ whole genome shotgun (WGS) entry which is preliminary data.</text>
</comment>
<dbReference type="RefSeq" id="WP_379877656.1">
    <property type="nucleotide sequence ID" value="NZ_JBHUIP010000013.1"/>
</dbReference>
<dbReference type="GO" id="GO:0103118">
    <property type="term" value="F:UDP-3-O-[(3R)-3-hydroxyacyl]-glucosamine N-acyltransferase activity"/>
    <property type="evidence" value="ECO:0007669"/>
    <property type="project" value="UniProtKB-EC"/>
</dbReference>
<evidence type="ECO:0000256" key="3">
    <source>
        <dbReference type="ARBA" id="ARBA00022679"/>
    </source>
</evidence>
<accession>A0ABW5DZB8</accession>
<keyword evidence="1" id="KW-0444">Lipid biosynthesis</keyword>
<dbReference type="EC" id="2.3.1.191" evidence="6"/>
<reference evidence="7" key="1">
    <citation type="journal article" date="2019" name="Int. J. Syst. Evol. Microbiol.">
        <title>The Global Catalogue of Microorganisms (GCM) 10K type strain sequencing project: providing services to taxonomists for standard genome sequencing and annotation.</title>
        <authorList>
            <consortium name="The Broad Institute Genomics Platform"/>
            <consortium name="The Broad Institute Genome Sequencing Center for Infectious Disease"/>
            <person name="Wu L."/>
            <person name="Ma J."/>
        </authorList>
    </citation>
    <scope>NUCLEOTIDE SEQUENCE [LARGE SCALE GENOMIC DNA]</scope>
    <source>
        <strain evidence="7">CGMCC 1.19062</strain>
    </source>
</reference>
<organism evidence="6 7">
    <name type="scientific">Lacibacterium aquatile</name>
    <dbReference type="NCBI Taxonomy" id="1168082"/>
    <lineage>
        <taxon>Bacteria</taxon>
        <taxon>Pseudomonadati</taxon>
        <taxon>Pseudomonadota</taxon>
        <taxon>Alphaproteobacteria</taxon>
        <taxon>Rhodospirillales</taxon>
        <taxon>Rhodospirillaceae</taxon>
    </lineage>
</organism>
<keyword evidence="2" id="KW-0441">Lipid A biosynthesis</keyword>
<dbReference type="InterPro" id="IPR001451">
    <property type="entry name" value="Hexapep"/>
</dbReference>
<dbReference type="Gene3D" id="3.40.1390.10">
    <property type="entry name" value="MurE/MurF, N-terminal domain"/>
    <property type="match status" value="1"/>
</dbReference>